<feature type="transmembrane region" description="Helical" evidence="11">
    <location>
        <begin position="46"/>
        <end position="67"/>
    </location>
</feature>
<dbReference type="InterPro" id="IPR029044">
    <property type="entry name" value="Nucleotide-diphossugar_trans"/>
</dbReference>
<dbReference type="GO" id="GO:0012505">
    <property type="term" value="C:endomembrane system"/>
    <property type="evidence" value="ECO:0007669"/>
    <property type="project" value="UniProtKB-SubCell"/>
</dbReference>
<feature type="binding site" evidence="10">
    <location>
        <position position="293"/>
    </location>
    <ligand>
        <name>Mn(2+)</name>
        <dbReference type="ChEBI" id="CHEBI:29035"/>
    </ligand>
</feature>
<organism evidence="12 13">
    <name type="scientific">Nelumbo nucifera</name>
    <name type="common">Sacred lotus</name>
    <dbReference type="NCBI Taxonomy" id="4432"/>
    <lineage>
        <taxon>Eukaryota</taxon>
        <taxon>Viridiplantae</taxon>
        <taxon>Streptophyta</taxon>
        <taxon>Embryophyta</taxon>
        <taxon>Tracheophyta</taxon>
        <taxon>Spermatophyta</taxon>
        <taxon>Magnoliopsida</taxon>
        <taxon>Proteales</taxon>
        <taxon>Nelumbonaceae</taxon>
        <taxon>Nelumbo</taxon>
    </lineage>
</organism>
<dbReference type="GO" id="GO:0016759">
    <property type="term" value="F:cellulose synthase activity"/>
    <property type="evidence" value="ECO:0000318"/>
    <property type="project" value="GO_Central"/>
</dbReference>
<evidence type="ECO:0000256" key="1">
    <source>
        <dbReference type="ARBA" id="ARBA00004127"/>
    </source>
</evidence>
<dbReference type="GO" id="GO:0016760">
    <property type="term" value="F:cellulose synthase (UDP-forming) activity"/>
    <property type="evidence" value="ECO:0007669"/>
    <property type="project" value="InterPro"/>
</dbReference>
<dbReference type="Gene3D" id="3.90.550.10">
    <property type="entry name" value="Spore Coat Polysaccharide Biosynthesis Protein SpsA, Chain A"/>
    <property type="match status" value="1"/>
</dbReference>
<dbReference type="PANTHER" id="PTHR13301">
    <property type="entry name" value="X-BOX TRANSCRIPTION FACTOR-RELATED"/>
    <property type="match status" value="1"/>
</dbReference>
<evidence type="ECO:0000256" key="9">
    <source>
        <dbReference type="PIRSR" id="PIRSR605150-2"/>
    </source>
</evidence>
<comment type="subcellular location">
    <subcellularLocation>
        <location evidence="1">Endomembrane system</location>
        <topology evidence="1">Multi-pass membrane protein</topology>
    </subcellularLocation>
</comment>
<dbReference type="FunCoup" id="A0A1U7ZFI1">
    <property type="interactions" value="412"/>
</dbReference>
<feature type="binding site" evidence="9">
    <location>
        <position position="134"/>
    </location>
    <ligand>
        <name>UDP-alpha-D-glucose</name>
        <dbReference type="ChEBI" id="CHEBI:58885"/>
    </ligand>
</feature>
<dbReference type="GO" id="GO:0009833">
    <property type="term" value="P:plant-type primary cell wall biogenesis"/>
    <property type="evidence" value="ECO:0000318"/>
    <property type="project" value="GO_Central"/>
</dbReference>
<evidence type="ECO:0000256" key="11">
    <source>
        <dbReference type="SAM" id="Phobius"/>
    </source>
</evidence>
<keyword evidence="12" id="KW-1185">Reference proteome</keyword>
<evidence type="ECO:0000256" key="8">
    <source>
        <dbReference type="PIRSR" id="PIRSR605150-1"/>
    </source>
</evidence>
<feature type="binding site" evidence="9">
    <location>
        <position position="105"/>
    </location>
    <ligand>
        <name>UDP-alpha-D-glucose</name>
        <dbReference type="ChEBI" id="CHEBI:58885"/>
    </ligand>
</feature>
<protein>
    <submittedName>
        <fullName evidence="13">Cellulose synthase-like protein H1</fullName>
    </submittedName>
</protein>
<dbReference type="KEGG" id="nnu:104594052"/>
<feature type="transmembrane region" description="Helical" evidence="11">
    <location>
        <begin position="567"/>
        <end position="586"/>
    </location>
</feature>
<evidence type="ECO:0000256" key="2">
    <source>
        <dbReference type="ARBA" id="ARBA00022676"/>
    </source>
</evidence>
<dbReference type="Proteomes" id="UP000189703">
    <property type="component" value="Unplaced"/>
</dbReference>
<keyword evidence="2" id="KW-0328">Glycosyltransferase</keyword>
<dbReference type="InterPro" id="IPR005150">
    <property type="entry name" value="Cellulose_synth"/>
</dbReference>
<dbReference type="GeneID" id="104594052"/>
<evidence type="ECO:0000313" key="13">
    <source>
        <dbReference type="RefSeq" id="XP_010252472.1"/>
    </source>
</evidence>
<evidence type="ECO:0000256" key="7">
    <source>
        <dbReference type="ARBA" id="ARBA00023316"/>
    </source>
</evidence>
<feature type="transmembrane region" description="Helical" evidence="11">
    <location>
        <begin position="21"/>
        <end position="40"/>
    </location>
</feature>
<dbReference type="OrthoDB" id="72851at2759"/>
<keyword evidence="4 11" id="KW-0812">Transmembrane</keyword>
<feature type="active site" evidence="8">
    <location>
        <position position="455"/>
    </location>
</feature>
<evidence type="ECO:0000256" key="4">
    <source>
        <dbReference type="ARBA" id="ARBA00022692"/>
    </source>
</evidence>
<feature type="active site" evidence="8">
    <location>
        <position position="134"/>
    </location>
</feature>
<proteinExistence type="predicted"/>
<feature type="transmembrane region" description="Helical" evidence="11">
    <location>
        <begin position="654"/>
        <end position="674"/>
    </location>
</feature>
<keyword evidence="5 11" id="KW-1133">Transmembrane helix</keyword>
<evidence type="ECO:0000256" key="3">
    <source>
        <dbReference type="ARBA" id="ARBA00022679"/>
    </source>
</evidence>
<dbReference type="GO" id="GO:0030244">
    <property type="term" value="P:cellulose biosynthetic process"/>
    <property type="evidence" value="ECO:0000318"/>
    <property type="project" value="GO_Central"/>
</dbReference>
<feature type="transmembrane region" description="Helical" evidence="11">
    <location>
        <begin position="686"/>
        <end position="707"/>
    </location>
</feature>
<dbReference type="InParanoid" id="A0A1U7ZFI1"/>
<dbReference type="eggNOG" id="ENOG502QTT0">
    <property type="taxonomic scope" value="Eukaryota"/>
</dbReference>
<dbReference type="STRING" id="4432.A0A1U7ZFI1"/>
<dbReference type="RefSeq" id="XP_010252472.1">
    <property type="nucleotide sequence ID" value="XM_010254170.2"/>
</dbReference>
<name>A0A1U7ZFI1_NELNU</name>
<reference evidence="13" key="1">
    <citation type="submission" date="2025-08" db="UniProtKB">
        <authorList>
            <consortium name="RefSeq"/>
        </authorList>
    </citation>
    <scope>IDENTIFICATION</scope>
</reference>
<keyword evidence="3" id="KW-0808">Transferase</keyword>
<sequence length="743" mass="83878">MANLISLPLQERIPRNNILQRATDIIIFFLFLSLLSYRFLTLSNHGVAWLLAFLCESWFTLCWVLTINSNWNPVEYRTYPERLLQRVGEVPSVDMFVTTADPLLEPPIITVNTVLSLLAVDYPAHKLACYVSDDGASLLTFYSLVEASKFAKLWVPFCKKYSIRVRAPFVYFSTEIDESLDLSPDFRDEWKTMKNEYKQLRRRIEEAVQKNYIAGDLTGDFAAFSKIDPKNHPSIVKVIWENKENLPDGLPHLIYVSREKRPVHPHHFKAGAMNVLTRVSGVMTNSPFILNVDCDMFVNNPQTILHAMCLLLGFEQEKESGFVQFPQIFYRSLKDDPFGNNQFIVFWKFIMPGIVGIQGPFYGGTGCFHRRKVIYGLSPDEATIQGAMETTFGNSVHFMKSVPQILSGIKDKTDCQPADLSSTEEAANEVASCVYEYNTSWGERVGWVYGSATEDVLTGLRIHSKGWRSGYCTPDPPAFLGDTPSGGPAILTQQKRWATGLLEILVSNYNPILGVIKGKLLIRQCLVYLSVIIWPLRALPELCYALLPPYCILTTTYFLPTVWEPAIFVSSALFVILSLYNLSYYLRCGLSIRSWWNNQRMTRITSATSRLFSVLVVILKFLGLSETVFEITPKHQDSSVDTSAGELTFDKSPIFVPGTTLLLLHMTALAVGLLRILLQPWAHAGSWFGLGEICCSIWMVLSFWPFVKGLFKKGVYGIPSSTLYKSVALSSLFVHLSLWASSN</sequence>
<evidence type="ECO:0000313" key="12">
    <source>
        <dbReference type="Proteomes" id="UP000189703"/>
    </source>
</evidence>
<dbReference type="Pfam" id="PF03552">
    <property type="entry name" value="Cellulose_synt"/>
    <property type="match status" value="2"/>
</dbReference>
<feature type="transmembrane region" description="Helical" evidence="11">
    <location>
        <begin position="526"/>
        <end position="547"/>
    </location>
</feature>
<dbReference type="AlphaFoldDB" id="A0A1U7ZFI1"/>
<keyword evidence="7" id="KW-0961">Cell wall biogenesis/degradation</keyword>
<dbReference type="GO" id="GO:0071555">
    <property type="term" value="P:cell wall organization"/>
    <property type="evidence" value="ECO:0007669"/>
    <property type="project" value="UniProtKB-KW"/>
</dbReference>
<accession>A0A1U7ZFI1</accession>
<feature type="binding site" evidence="10">
    <location>
        <position position="269"/>
    </location>
    <ligand>
        <name>Mn(2+)</name>
        <dbReference type="ChEBI" id="CHEBI:29035"/>
    </ligand>
</feature>
<keyword evidence="6 11" id="KW-0472">Membrane</keyword>
<dbReference type="SUPFAM" id="SSF53448">
    <property type="entry name" value="Nucleotide-diphospho-sugar transferases"/>
    <property type="match status" value="1"/>
</dbReference>
<dbReference type="OMA" id="HERFEHK"/>
<gene>
    <name evidence="13" type="primary">LOC104594052</name>
</gene>
<evidence type="ECO:0000256" key="5">
    <source>
        <dbReference type="ARBA" id="ARBA00022989"/>
    </source>
</evidence>
<evidence type="ECO:0000256" key="10">
    <source>
        <dbReference type="PIRSR" id="PIRSR605150-3"/>
    </source>
</evidence>
<feature type="transmembrane region" description="Helical" evidence="11">
    <location>
        <begin position="607"/>
        <end position="624"/>
    </location>
</feature>
<evidence type="ECO:0000256" key="6">
    <source>
        <dbReference type="ARBA" id="ARBA00023136"/>
    </source>
</evidence>
<dbReference type="GO" id="GO:0005886">
    <property type="term" value="C:plasma membrane"/>
    <property type="evidence" value="ECO:0000318"/>
    <property type="project" value="GO_Central"/>
</dbReference>